<name>A0A0M3KJS6_ANISI</name>
<dbReference type="WBParaSite" id="ASIM_0002125201-mRNA-1">
    <property type="protein sequence ID" value="ASIM_0002125201-mRNA-1"/>
    <property type="gene ID" value="ASIM_0002125201"/>
</dbReference>
<proteinExistence type="predicted"/>
<reference evidence="1 2" key="2">
    <citation type="submission" date="2018-11" db="EMBL/GenBank/DDBJ databases">
        <authorList>
            <consortium name="Pathogen Informatics"/>
        </authorList>
    </citation>
    <scope>NUCLEOTIDE SEQUENCE [LARGE SCALE GENOMIC DNA]</scope>
</reference>
<protein>
    <submittedName>
        <fullName evidence="3">Transposase</fullName>
    </submittedName>
</protein>
<evidence type="ECO:0000313" key="1">
    <source>
        <dbReference type="EMBL" id="VDK78439.1"/>
    </source>
</evidence>
<evidence type="ECO:0000313" key="2">
    <source>
        <dbReference type="Proteomes" id="UP000267096"/>
    </source>
</evidence>
<sequence>MITPHIDIFNYTGRISVNGVQVGEKKHSVEQEEDDGKVAKSVLQGKLSALAIQIGYIGKLFQNGAFKQLFHYGSIDTHNLFACN</sequence>
<reference evidence="3" key="1">
    <citation type="submission" date="2017-02" db="UniProtKB">
        <authorList>
            <consortium name="WormBaseParasite"/>
        </authorList>
    </citation>
    <scope>IDENTIFICATION</scope>
</reference>
<gene>
    <name evidence="1" type="ORF">ASIM_LOCUS20624</name>
</gene>
<dbReference type="EMBL" id="UYRR01040145">
    <property type="protein sequence ID" value="VDK78439.1"/>
    <property type="molecule type" value="Genomic_DNA"/>
</dbReference>
<evidence type="ECO:0000313" key="3">
    <source>
        <dbReference type="WBParaSite" id="ASIM_0002125201-mRNA-1"/>
    </source>
</evidence>
<dbReference type="AlphaFoldDB" id="A0A0M3KJS6"/>
<dbReference type="Proteomes" id="UP000267096">
    <property type="component" value="Unassembled WGS sequence"/>
</dbReference>
<accession>A0A0M3KJS6</accession>
<keyword evidence="2" id="KW-1185">Reference proteome</keyword>
<organism evidence="3">
    <name type="scientific">Anisakis simplex</name>
    <name type="common">Herring worm</name>
    <dbReference type="NCBI Taxonomy" id="6269"/>
    <lineage>
        <taxon>Eukaryota</taxon>
        <taxon>Metazoa</taxon>
        <taxon>Ecdysozoa</taxon>
        <taxon>Nematoda</taxon>
        <taxon>Chromadorea</taxon>
        <taxon>Rhabditida</taxon>
        <taxon>Spirurina</taxon>
        <taxon>Ascaridomorpha</taxon>
        <taxon>Ascaridoidea</taxon>
        <taxon>Anisakidae</taxon>
        <taxon>Anisakis</taxon>
        <taxon>Anisakis simplex complex</taxon>
    </lineage>
</organism>